<dbReference type="PRINTS" id="PR00476">
    <property type="entry name" value="PHFRCTKINASE"/>
</dbReference>
<evidence type="ECO:0000256" key="2">
    <source>
        <dbReference type="ARBA" id="ARBA00003138"/>
    </source>
</evidence>
<evidence type="ECO:0000256" key="12">
    <source>
        <dbReference type="ARBA" id="ARBA00048072"/>
    </source>
</evidence>
<dbReference type="Gene3D" id="3.40.50.450">
    <property type="match status" value="1"/>
</dbReference>
<comment type="cofactor">
    <cofactor evidence="1">
        <name>Mg(2+)</name>
        <dbReference type="ChEBI" id="CHEBI:18420"/>
    </cofactor>
</comment>
<evidence type="ECO:0000313" key="16">
    <source>
        <dbReference type="Proteomes" id="UP000316714"/>
    </source>
</evidence>
<dbReference type="Proteomes" id="UP000316714">
    <property type="component" value="Unassembled WGS sequence"/>
</dbReference>
<dbReference type="FunFam" id="3.40.50.450:FF:000002">
    <property type="entry name" value="ATP-dependent 6-phosphofructokinase"/>
    <property type="match status" value="1"/>
</dbReference>
<evidence type="ECO:0000256" key="4">
    <source>
        <dbReference type="ARBA" id="ARBA00022723"/>
    </source>
</evidence>
<dbReference type="InterPro" id="IPR050929">
    <property type="entry name" value="PFKA"/>
</dbReference>
<dbReference type="EC" id="2.7.1.11" evidence="15"/>
<keyword evidence="4" id="KW-0479">Metal-binding</keyword>
<dbReference type="InterPro" id="IPR012004">
    <property type="entry name" value="PyroP-dep_PFK_TP0108"/>
</dbReference>
<dbReference type="GO" id="GO:0047334">
    <property type="term" value="F:diphosphate-fructose-6-phosphate 1-phosphotransferase activity"/>
    <property type="evidence" value="ECO:0007669"/>
    <property type="project" value="UniProtKB-EC"/>
</dbReference>
<evidence type="ECO:0000256" key="13">
    <source>
        <dbReference type="SAM" id="MobiDB-lite"/>
    </source>
</evidence>
<dbReference type="GO" id="GO:0006002">
    <property type="term" value="P:fructose 6-phosphate metabolic process"/>
    <property type="evidence" value="ECO:0007669"/>
    <property type="project" value="InterPro"/>
</dbReference>
<evidence type="ECO:0000313" key="15">
    <source>
        <dbReference type="EMBL" id="TWT32204.1"/>
    </source>
</evidence>
<evidence type="ECO:0000256" key="7">
    <source>
        <dbReference type="ARBA" id="ARBA00022840"/>
    </source>
</evidence>
<evidence type="ECO:0000256" key="8">
    <source>
        <dbReference type="ARBA" id="ARBA00022842"/>
    </source>
</evidence>
<evidence type="ECO:0000256" key="5">
    <source>
        <dbReference type="ARBA" id="ARBA00022741"/>
    </source>
</evidence>
<evidence type="ECO:0000256" key="9">
    <source>
        <dbReference type="ARBA" id="ARBA00023152"/>
    </source>
</evidence>
<dbReference type="InterPro" id="IPR035966">
    <property type="entry name" value="PKF_sf"/>
</dbReference>
<dbReference type="EMBL" id="SIHJ01000003">
    <property type="protein sequence ID" value="TWT32204.1"/>
    <property type="molecule type" value="Genomic_DNA"/>
</dbReference>
<evidence type="ECO:0000256" key="6">
    <source>
        <dbReference type="ARBA" id="ARBA00022777"/>
    </source>
</evidence>
<protein>
    <submittedName>
        <fullName evidence="15">6-phosphofructokinase</fullName>
        <ecNumber evidence="15">2.7.1.11</ecNumber>
    </submittedName>
</protein>
<keyword evidence="9" id="KW-0324">Glycolysis</keyword>
<keyword evidence="5" id="KW-0547">Nucleotide-binding</keyword>
<name>A0A5C5V0M9_9BACT</name>
<dbReference type="PANTHER" id="PTHR45770">
    <property type="entry name" value="ATP-DEPENDENT 6-PHOSPHOFRUCTOKINASE 1"/>
    <property type="match status" value="1"/>
</dbReference>
<dbReference type="GO" id="GO:0005737">
    <property type="term" value="C:cytoplasm"/>
    <property type="evidence" value="ECO:0007669"/>
    <property type="project" value="UniProtKB-ARBA"/>
</dbReference>
<dbReference type="InterPro" id="IPR022953">
    <property type="entry name" value="ATP_PFK"/>
</dbReference>
<dbReference type="GO" id="GO:0005524">
    <property type="term" value="F:ATP binding"/>
    <property type="evidence" value="ECO:0007669"/>
    <property type="project" value="UniProtKB-KW"/>
</dbReference>
<accession>A0A5C5V0M9</accession>
<evidence type="ECO:0000259" key="14">
    <source>
        <dbReference type="Pfam" id="PF00365"/>
    </source>
</evidence>
<dbReference type="SUPFAM" id="SSF53784">
    <property type="entry name" value="Phosphofructokinase"/>
    <property type="match status" value="1"/>
</dbReference>
<dbReference type="GO" id="GO:0003872">
    <property type="term" value="F:6-phosphofructokinase activity"/>
    <property type="evidence" value="ECO:0007669"/>
    <property type="project" value="UniProtKB-EC"/>
</dbReference>
<dbReference type="UniPathway" id="UPA00109">
    <property type="reaction ID" value="UER00182"/>
</dbReference>
<dbReference type="NCBIfam" id="NF005301">
    <property type="entry name" value="PRK06830.1"/>
    <property type="match status" value="1"/>
</dbReference>
<comment type="catalytic activity">
    <reaction evidence="12">
        <text>beta-D-fructose 6-phosphate + diphosphate = beta-D-fructose 1,6-bisphosphate + phosphate + H(+)</text>
        <dbReference type="Rhea" id="RHEA:13613"/>
        <dbReference type="ChEBI" id="CHEBI:15378"/>
        <dbReference type="ChEBI" id="CHEBI:32966"/>
        <dbReference type="ChEBI" id="CHEBI:33019"/>
        <dbReference type="ChEBI" id="CHEBI:43474"/>
        <dbReference type="ChEBI" id="CHEBI:57634"/>
        <dbReference type="EC" id="2.7.1.90"/>
    </reaction>
</comment>
<keyword evidence="8" id="KW-0460">Magnesium</keyword>
<dbReference type="InterPro" id="IPR000023">
    <property type="entry name" value="Phosphofructokinase_dom"/>
</dbReference>
<keyword evidence="3 15" id="KW-0808">Transferase</keyword>
<dbReference type="Pfam" id="PF00365">
    <property type="entry name" value="PFK"/>
    <property type="match status" value="1"/>
</dbReference>
<dbReference type="GO" id="GO:0046872">
    <property type="term" value="F:metal ion binding"/>
    <property type="evidence" value="ECO:0007669"/>
    <property type="project" value="UniProtKB-KW"/>
</dbReference>
<feature type="domain" description="Phosphofructokinase" evidence="14">
    <location>
        <begin position="100"/>
        <end position="403"/>
    </location>
</feature>
<evidence type="ECO:0000256" key="3">
    <source>
        <dbReference type="ARBA" id="ARBA00022679"/>
    </source>
</evidence>
<dbReference type="AlphaFoldDB" id="A0A5C5V0M9"/>
<evidence type="ECO:0000256" key="11">
    <source>
        <dbReference type="ARBA" id="ARBA00048070"/>
    </source>
</evidence>
<feature type="region of interest" description="Disordered" evidence="13">
    <location>
        <begin position="1"/>
        <end position="28"/>
    </location>
</feature>
<sequence length="454" mass="49470">MGAGAGPGGCFGRSPAQAPESPRPMPPAMLTQEDLRISTLGPRRRLSPLRHLHEGPRSFVPDDRRVMYHIEYCHDEVINPLGFEKAGPREQLYFDPAECRAAIVTCGGLCPGLNNVIRNLYYKLHSDYGVPSILGIRDGYLGLNPELGEPPIELTDQMVTQIHHQGGTILGTSRGPQDPAVMVDYLQELGVNLFFPIGGDGTQKGAHLIAQEVERRGAKIAVVGVPKTIDNDIKFCYRSFGFVSAASEAEVVIDRAHVEAKSTPRGVGLVKLMGREAGFIAAAATIASGEVNFALIPEVPFTLEELLPKLERRLEARGHAVIVVAEGAGQDLLEHEQGLDKSGNRRLGDIGHFLKHAITDHFKELGKPASVKYLDPSYHIRSVTANAADSLLCEMFARCAVHAAMAGKTDLFIGLWNNRPVHVPLKVSVGQVKRMEPQRDLWSAVLATTGQEKW</sequence>
<comment type="function">
    <text evidence="2">Catalyzes the phosphorylation of D-fructose 6-phosphate, the first committing step of glycolysis. Uses inorganic phosphate (PPi) as phosphoryl donor instead of ATP like common ATP-dependent phosphofructokinases (ATP-PFKs), which renders the reaction reversible, and can thus function both in glycolysis and gluconeogenesis. Consistently, PPi-PFK can replace the enzymes of both the forward (ATP-PFK) and reverse (fructose-bisphosphatase (FBPase)) reactions.</text>
</comment>
<gene>
    <name evidence="15" type="primary">pfkA_2</name>
    <name evidence="15" type="ORF">KOR34_39650</name>
</gene>
<comment type="catalytic activity">
    <reaction evidence="11">
        <text>beta-D-fructose 6-phosphate + ATP = beta-D-fructose 1,6-bisphosphate + ADP + H(+)</text>
        <dbReference type="Rhea" id="RHEA:16109"/>
        <dbReference type="ChEBI" id="CHEBI:15378"/>
        <dbReference type="ChEBI" id="CHEBI:30616"/>
        <dbReference type="ChEBI" id="CHEBI:32966"/>
        <dbReference type="ChEBI" id="CHEBI:57634"/>
        <dbReference type="ChEBI" id="CHEBI:456216"/>
        <dbReference type="EC" id="2.7.1.11"/>
    </reaction>
</comment>
<evidence type="ECO:0000256" key="10">
    <source>
        <dbReference type="ARBA" id="ARBA00038478"/>
    </source>
</evidence>
<keyword evidence="6 15" id="KW-0418">Kinase</keyword>
<keyword evidence="16" id="KW-1185">Reference proteome</keyword>
<proteinExistence type="inferred from homology"/>
<comment type="caution">
    <text evidence="15">The sequence shown here is derived from an EMBL/GenBank/DDBJ whole genome shotgun (WGS) entry which is preliminary data.</text>
</comment>
<feature type="compositionally biased region" description="Gly residues" evidence="13">
    <location>
        <begin position="1"/>
        <end position="11"/>
    </location>
</feature>
<dbReference type="PIRSF" id="PIRSF000534">
    <property type="entry name" value="PPi_PFK_TP0108"/>
    <property type="match status" value="1"/>
</dbReference>
<comment type="similarity">
    <text evidence="10">Belongs to the phosphofructokinase type A (PFKA) family.</text>
</comment>
<organism evidence="15 16">
    <name type="scientific">Posidoniimonas corsicana</name>
    <dbReference type="NCBI Taxonomy" id="1938618"/>
    <lineage>
        <taxon>Bacteria</taxon>
        <taxon>Pseudomonadati</taxon>
        <taxon>Planctomycetota</taxon>
        <taxon>Planctomycetia</taxon>
        <taxon>Pirellulales</taxon>
        <taxon>Lacipirellulaceae</taxon>
        <taxon>Posidoniimonas</taxon>
    </lineage>
</organism>
<reference evidence="15 16" key="1">
    <citation type="submission" date="2019-02" db="EMBL/GenBank/DDBJ databases">
        <title>Deep-cultivation of Planctomycetes and their phenomic and genomic characterization uncovers novel biology.</title>
        <authorList>
            <person name="Wiegand S."/>
            <person name="Jogler M."/>
            <person name="Boedeker C."/>
            <person name="Pinto D."/>
            <person name="Vollmers J."/>
            <person name="Rivas-Marin E."/>
            <person name="Kohn T."/>
            <person name="Peeters S.H."/>
            <person name="Heuer A."/>
            <person name="Rast P."/>
            <person name="Oberbeckmann S."/>
            <person name="Bunk B."/>
            <person name="Jeske O."/>
            <person name="Meyerdierks A."/>
            <person name="Storesund J.E."/>
            <person name="Kallscheuer N."/>
            <person name="Luecker S."/>
            <person name="Lage O.M."/>
            <person name="Pohl T."/>
            <person name="Merkel B.J."/>
            <person name="Hornburger P."/>
            <person name="Mueller R.-W."/>
            <person name="Bruemmer F."/>
            <person name="Labrenz M."/>
            <person name="Spormann A.M."/>
            <person name="Op Den Camp H."/>
            <person name="Overmann J."/>
            <person name="Amann R."/>
            <person name="Jetten M.S.M."/>
            <person name="Mascher T."/>
            <person name="Medema M.H."/>
            <person name="Devos D.P."/>
            <person name="Kaster A.-K."/>
            <person name="Ovreas L."/>
            <person name="Rohde M."/>
            <person name="Galperin M.Y."/>
            <person name="Jogler C."/>
        </authorList>
    </citation>
    <scope>NUCLEOTIDE SEQUENCE [LARGE SCALE GENOMIC DNA]</scope>
    <source>
        <strain evidence="15 16">KOR34</strain>
    </source>
</reference>
<keyword evidence="7" id="KW-0067">ATP-binding</keyword>
<evidence type="ECO:0000256" key="1">
    <source>
        <dbReference type="ARBA" id="ARBA00001946"/>
    </source>
</evidence>